<organism evidence="5 6">
    <name type="scientific">Tepidiforma thermophila (strain KCTC 52669 / CGMCC 1.13589 / G233)</name>
    <dbReference type="NCBI Taxonomy" id="2761530"/>
    <lineage>
        <taxon>Bacteria</taxon>
        <taxon>Bacillati</taxon>
        <taxon>Chloroflexota</taxon>
        <taxon>Tepidiformia</taxon>
        <taxon>Tepidiformales</taxon>
        <taxon>Tepidiformaceae</taxon>
        <taxon>Tepidiforma</taxon>
    </lineage>
</organism>
<feature type="domain" description="ABC transporter" evidence="4">
    <location>
        <begin position="3"/>
        <end position="233"/>
    </location>
</feature>
<dbReference type="Proteomes" id="UP000223071">
    <property type="component" value="Unassembled WGS sequence"/>
</dbReference>
<dbReference type="InterPro" id="IPR027417">
    <property type="entry name" value="P-loop_NTPase"/>
</dbReference>
<dbReference type="PANTHER" id="PTHR43875:SF1">
    <property type="entry name" value="OSMOPROTECTIVE COMPOUNDS UPTAKE ATP-BINDING PROTEIN GGTA"/>
    <property type="match status" value="1"/>
</dbReference>
<dbReference type="AlphaFoldDB" id="A0A2A9HJ52"/>
<dbReference type="FunFam" id="3.40.50.300:FF:000042">
    <property type="entry name" value="Maltose/maltodextrin ABC transporter, ATP-binding protein"/>
    <property type="match status" value="1"/>
</dbReference>
<evidence type="ECO:0000256" key="2">
    <source>
        <dbReference type="ARBA" id="ARBA00022741"/>
    </source>
</evidence>
<protein>
    <submittedName>
        <fullName evidence="5">Carbohydrate ABC transporter ATP-binding protein (CUT1 family)</fullName>
    </submittedName>
</protein>
<dbReference type="RefSeq" id="WP_098504550.1">
    <property type="nucleotide sequence ID" value="NZ_PDJQ01000001.1"/>
</dbReference>
<dbReference type="PROSITE" id="PS00211">
    <property type="entry name" value="ABC_TRANSPORTER_1"/>
    <property type="match status" value="1"/>
</dbReference>
<sequence length="368" mass="39926">MGVEFDRVSKHFGAVRAVDNLSLAVEDGEFLVLVGPSGCGKTTALRMVAGLETPTAGDIRIDGRSVLGVEPRDRDIAMVFQSYALYPHMSVYDNLAFGMRQRKVSRAEIDARVREVADMLAITPLLQRRPRELSGGQRQRVALGRAIARRPRVFLMDEPLSNLDAQLRLHTRAELSELHRRLQTTVIYVTHDQVEAMTMGTRIAVMRDGVLQQVAEPQRLYDEPANTFVASFIGSPAMNLLRGELRAEGGQLRFEAPAIALTLPPAFAPVPAGPIVLGIRPEGFERRPVPAPGPITGTVVLVEPHGPDLYVTVDASGQSVTARLDPACAVHPGDTIALVPDGRGIHCFDHETGRRLAGAPADRALPVA</sequence>
<keyword evidence="2" id="KW-0547">Nucleotide-binding</keyword>
<dbReference type="InterPro" id="IPR040582">
    <property type="entry name" value="OB_MalK-like"/>
</dbReference>
<dbReference type="GO" id="GO:0005524">
    <property type="term" value="F:ATP binding"/>
    <property type="evidence" value="ECO:0007669"/>
    <property type="project" value="UniProtKB-KW"/>
</dbReference>
<dbReference type="GO" id="GO:0016887">
    <property type="term" value="F:ATP hydrolysis activity"/>
    <property type="evidence" value="ECO:0007669"/>
    <property type="project" value="InterPro"/>
</dbReference>
<dbReference type="SMART" id="SM00382">
    <property type="entry name" value="AAA"/>
    <property type="match status" value="1"/>
</dbReference>
<dbReference type="InterPro" id="IPR003439">
    <property type="entry name" value="ABC_transporter-like_ATP-bd"/>
</dbReference>
<dbReference type="GO" id="GO:0055052">
    <property type="term" value="C:ATP-binding cassette (ABC) transporter complex, substrate-binding subunit-containing"/>
    <property type="evidence" value="ECO:0007669"/>
    <property type="project" value="TreeGrafter"/>
</dbReference>
<dbReference type="InterPro" id="IPR012340">
    <property type="entry name" value="NA-bd_OB-fold"/>
</dbReference>
<evidence type="ECO:0000256" key="1">
    <source>
        <dbReference type="ARBA" id="ARBA00022448"/>
    </source>
</evidence>
<evidence type="ECO:0000313" key="6">
    <source>
        <dbReference type="Proteomes" id="UP000223071"/>
    </source>
</evidence>
<dbReference type="Pfam" id="PF03459">
    <property type="entry name" value="TOBE"/>
    <property type="match status" value="1"/>
</dbReference>
<dbReference type="Gene3D" id="3.40.50.300">
    <property type="entry name" value="P-loop containing nucleotide triphosphate hydrolases"/>
    <property type="match status" value="1"/>
</dbReference>
<dbReference type="Gene3D" id="2.40.50.100">
    <property type="match status" value="1"/>
</dbReference>
<dbReference type="CDD" id="cd03301">
    <property type="entry name" value="ABC_MalK_N"/>
    <property type="match status" value="1"/>
</dbReference>
<dbReference type="PANTHER" id="PTHR43875">
    <property type="entry name" value="MALTODEXTRIN IMPORT ATP-BINDING PROTEIN MSMX"/>
    <property type="match status" value="1"/>
</dbReference>
<dbReference type="NCBIfam" id="NF008653">
    <property type="entry name" value="PRK11650.1"/>
    <property type="match status" value="1"/>
</dbReference>
<evidence type="ECO:0000256" key="3">
    <source>
        <dbReference type="ARBA" id="ARBA00022840"/>
    </source>
</evidence>
<dbReference type="SUPFAM" id="SSF52540">
    <property type="entry name" value="P-loop containing nucleoside triphosphate hydrolases"/>
    <property type="match status" value="1"/>
</dbReference>
<reference evidence="5 6" key="1">
    <citation type="submission" date="2017-09" db="EMBL/GenBank/DDBJ databases">
        <title>Sequencing the genomes of two abundant thermophiles in Great Basin hot springs: Thermocrinis jamiesonii and novel Chloroflexi Thermoflexus hugenholtzii.</title>
        <authorList>
            <person name="Hedlund B."/>
        </authorList>
    </citation>
    <scope>NUCLEOTIDE SEQUENCE [LARGE SCALE GENOMIC DNA]</scope>
    <source>
        <strain evidence="5 6">G233</strain>
    </source>
</reference>
<keyword evidence="3 5" id="KW-0067">ATP-binding</keyword>
<dbReference type="InterPro" id="IPR003593">
    <property type="entry name" value="AAA+_ATPase"/>
</dbReference>
<dbReference type="InterPro" id="IPR015855">
    <property type="entry name" value="ABC_transpr_MalK-like"/>
</dbReference>
<keyword evidence="6" id="KW-1185">Reference proteome</keyword>
<dbReference type="PROSITE" id="PS50893">
    <property type="entry name" value="ABC_TRANSPORTER_2"/>
    <property type="match status" value="1"/>
</dbReference>
<dbReference type="Pfam" id="PF17912">
    <property type="entry name" value="OB_MalK"/>
    <property type="match status" value="1"/>
</dbReference>
<evidence type="ECO:0000259" key="4">
    <source>
        <dbReference type="PROSITE" id="PS50893"/>
    </source>
</evidence>
<dbReference type="GO" id="GO:0140359">
    <property type="term" value="F:ABC-type transporter activity"/>
    <property type="evidence" value="ECO:0007669"/>
    <property type="project" value="InterPro"/>
</dbReference>
<accession>A0A2A9HJ52</accession>
<dbReference type="InterPro" id="IPR008995">
    <property type="entry name" value="Mo/tungstate-bd_C_term_dom"/>
</dbReference>
<name>A0A2A9HJ52_TEPT2</name>
<proteinExistence type="predicted"/>
<dbReference type="EMBL" id="PDJQ01000001">
    <property type="protein sequence ID" value="PFG75221.1"/>
    <property type="molecule type" value="Genomic_DNA"/>
</dbReference>
<gene>
    <name evidence="5" type="ORF">A9A59_2489</name>
</gene>
<dbReference type="GO" id="GO:0008643">
    <property type="term" value="P:carbohydrate transport"/>
    <property type="evidence" value="ECO:0007669"/>
    <property type="project" value="InterPro"/>
</dbReference>
<dbReference type="Gene3D" id="2.40.50.140">
    <property type="entry name" value="Nucleic acid-binding proteins"/>
    <property type="match status" value="1"/>
</dbReference>
<evidence type="ECO:0000313" key="5">
    <source>
        <dbReference type="EMBL" id="PFG75221.1"/>
    </source>
</evidence>
<comment type="caution">
    <text evidence="5">The sequence shown here is derived from an EMBL/GenBank/DDBJ whole genome shotgun (WGS) entry which is preliminary data.</text>
</comment>
<dbReference type="Pfam" id="PF00005">
    <property type="entry name" value="ABC_tran"/>
    <property type="match status" value="1"/>
</dbReference>
<dbReference type="InterPro" id="IPR017871">
    <property type="entry name" value="ABC_transporter-like_CS"/>
</dbReference>
<dbReference type="SUPFAM" id="SSF50331">
    <property type="entry name" value="MOP-like"/>
    <property type="match status" value="1"/>
</dbReference>
<keyword evidence="1" id="KW-0813">Transport</keyword>
<dbReference type="InterPro" id="IPR005116">
    <property type="entry name" value="Transp-assoc_OB_typ1"/>
</dbReference>
<dbReference type="InterPro" id="IPR047641">
    <property type="entry name" value="ABC_transpr_MalK/UgpC-like"/>
</dbReference>